<evidence type="ECO:0000256" key="2">
    <source>
        <dbReference type="ARBA" id="ARBA00022603"/>
    </source>
</evidence>
<dbReference type="GO" id="GO:0008757">
    <property type="term" value="F:S-adenosylmethionine-dependent methyltransferase activity"/>
    <property type="evidence" value="ECO:0007669"/>
    <property type="project" value="InterPro"/>
</dbReference>
<evidence type="ECO:0000259" key="4">
    <source>
        <dbReference type="Pfam" id="PF08241"/>
    </source>
</evidence>
<dbReference type="PANTHER" id="PTHR12176">
    <property type="entry name" value="SAM-DEPENDENT METHYLTRANSFERASE SUPERFAMILY PROTEIN"/>
    <property type="match status" value="1"/>
</dbReference>
<reference evidence="5" key="2">
    <citation type="submission" date="2023-05" db="EMBL/GenBank/DDBJ databases">
        <authorList>
            <consortium name="Lawrence Berkeley National Laboratory"/>
            <person name="Steindorff A."/>
            <person name="Hensen N."/>
            <person name="Bonometti L."/>
            <person name="Westerberg I."/>
            <person name="Brannstrom I.O."/>
            <person name="Guillou S."/>
            <person name="Cros-Aarteil S."/>
            <person name="Calhoun S."/>
            <person name="Haridas S."/>
            <person name="Kuo A."/>
            <person name="Mondo S."/>
            <person name="Pangilinan J."/>
            <person name="Riley R."/>
            <person name="Labutti K."/>
            <person name="Andreopoulos B."/>
            <person name="Lipzen A."/>
            <person name="Chen C."/>
            <person name="Yanf M."/>
            <person name="Daum C."/>
            <person name="Ng V."/>
            <person name="Clum A."/>
            <person name="Ohm R."/>
            <person name="Martin F."/>
            <person name="Silar P."/>
            <person name="Natvig D."/>
            <person name="Lalanne C."/>
            <person name="Gautier V."/>
            <person name="Ament-Velasquez S.L."/>
            <person name="Kruys A."/>
            <person name="Hutchinson M.I."/>
            <person name="Powell A.J."/>
            <person name="Barry K."/>
            <person name="Miller A.N."/>
            <person name="Grigoriev I.V."/>
            <person name="Debuchy R."/>
            <person name="Gladieux P."/>
            <person name="Thoren M.H."/>
            <person name="Johannesson H."/>
        </authorList>
    </citation>
    <scope>NUCLEOTIDE SEQUENCE</scope>
    <source>
        <strain evidence="5">CBS 123565</strain>
    </source>
</reference>
<keyword evidence="2" id="KW-0489">Methyltransferase</keyword>
<keyword evidence="3" id="KW-0808">Transferase</keyword>
<dbReference type="InterPro" id="IPR051419">
    <property type="entry name" value="Lys/N-term_MeTrsfase_sf"/>
</dbReference>
<feature type="domain" description="Methyltransferase type 11" evidence="4">
    <location>
        <begin position="44"/>
        <end position="143"/>
    </location>
</feature>
<proteinExistence type="inferred from homology"/>
<organism evidence="5 6">
    <name type="scientific">Trichocladium antarcticum</name>
    <dbReference type="NCBI Taxonomy" id="1450529"/>
    <lineage>
        <taxon>Eukaryota</taxon>
        <taxon>Fungi</taxon>
        <taxon>Dikarya</taxon>
        <taxon>Ascomycota</taxon>
        <taxon>Pezizomycotina</taxon>
        <taxon>Sordariomycetes</taxon>
        <taxon>Sordariomycetidae</taxon>
        <taxon>Sordariales</taxon>
        <taxon>Chaetomiaceae</taxon>
        <taxon>Trichocladium</taxon>
    </lineage>
</organism>
<comment type="similarity">
    <text evidence="1">Belongs to the methyltransferase superfamily.</text>
</comment>
<evidence type="ECO:0000256" key="1">
    <source>
        <dbReference type="ARBA" id="ARBA00008361"/>
    </source>
</evidence>
<dbReference type="InterPro" id="IPR029063">
    <property type="entry name" value="SAM-dependent_MTases_sf"/>
</dbReference>
<comment type="caution">
    <text evidence="5">The sequence shown here is derived from an EMBL/GenBank/DDBJ whole genome shotgun (WGS) entry which is preliminary data.</text>
</comment>
<evidence type="ECO:0000313" key="6">
    <source>
        <dbReference type="Proteomes" id="UP001304895"/>
    </source>
</evidence>
<evidence type="ECO:0000256" key="3">
    <source>
        <dbReference type="ARBA" id="ARBA00022679"/>
    </source>
</evidence>
<gene>
    <name evidence="5" type="ORF">BT67DRAFT_448845</name>
</gene>
<dbReference type="PANTHER" id="PTHR12176:SF80">
    <property type="entry name" value="EEF1A LYSINE METHYLTRANSFERASE 4"/>
    <property type="match status" value="1"/>
</dbReference>
<dbReference type="Proteomes" id="UP001304895">
    <property type="component" value="Unassembled WGS sequence"/>
</dbReference>
<dbReference type="Gene3D" id="3.40.50.150">
    <property type="entry name" value="Vaccinia Virus protein VP39"/>
    <property type="match status" value="1"/>
</dbReference>
<dbReference type="Pfam" id="PF08241">
    <property type="entry name" value="Methyltransf_11"/>
    <property type="match status" value="1"/>
</dbReference>
<name>A0AAN6UNI0_9PEZI</name>
<keyword evidence="6" id="KW-1185">Reference proteome</keyword>
<dbReference type="EMBL" id="MU853405">
    <property type="protein sequence ID" value="KAK4135970.1"/>
    <property type="molecule type" value="Genomic_DNA"/>
</dbReference>
<dbReference type="GO" id="GO:0032259">
    <property type="term" value="P:methylation"/>
    <property type="evidence" value="ECO:0007669"/>
    <property type="project" value="UniProtKB-KW"/>
</dbReference>
<accession>A0AAN6UNI0</accession>
<sequence>MPRFCKPSYWQRRFASEASFEWLASSAEFMGILAPYLHPAARILHLGPGTSDLHNHLREGGFSHVTNIDYEPLAIERGQRAERDRFGDVRMKYLVADATRLDLHERYQIAIDKSTADAVSCGEAHSLASMAQGIRRCLSDDGLWVSLSFSPFRFEHATVQSLFEVEVICKLPTPKARPTDPDIFHYCYLLRPKQRDTGRVD</sequence>
<dbReference type="SUPFAM" id="SSF53335">
    <property type="entry name" value="S-adenosyl-L-methionine-dependent methyltransferases"/>
    <property type="match status" value="1"/>
</dbReference>
<dbReference type="InterPro" id="IPR013216">
    <property type="entry name" value="Methyltransf_11"/>
</dbReference>
<dbReference type="AlphaFoldDB" id="A0AAN6UNI0"/>
<evidence type="ECO:0000313" key="5">
    <source>
        <dbReference type="EMBL" id="KAK4135970.1"/>
    </source>
</evidence>
<protein>
    <recommendedName>
        <fullName evidence="4">Methyltransferase type 11 domain-containing protein</fullName>
    </recommendedName>
</protein>
<dbReference type="CDD" id="cd02440">
    <property type="entry name" value="AdoMet_MTases"/>
    <property type="match status" value="1"/>
</dbReference>
<reference evidence="5" key="1">
    <citation type="journal article" date="2023" name="Mol. Phylogenet. Evol.">
        <title>Genome-scale phylogeny and comparative genomics of the fungal order Sordariales.</title>
        <authorList>
            <person name="Hensen N."/>
            <person name="Bonometti L."/>
            <person name="Westerberg I."/>
            <person name="Brannstrom I.O."/>
            <person name="Guillou S."/>
            <person name="Cros-Aarteil S."/>
            <person name="Calhoun S."/>
            <person name="Haridas S."/>
            <person name="Kuo A."/>
            <person name="Mondo S."/>
            <person name="Pangilinan J."/>
            <person name="Riley R."/>
            <person name="LaButti K."/>
            <person name="Andreopoulos B."/>
            <person name="Lipzen A."/>
            <person name="Chen C."/>
            <person name="Yan M."/>
            <person name="Daum C."/>
            <person name="Ng V."/>
            <person name="Clum A."/>
            <person name="Steindorff A."/>
            <person name="Ohm R.A."/>
            <person name="Martin F."/>
            <person name="Silar P."/>
            <person name="Natvig D.O."/>
            <person name="Lalanne C."/>
            <person name="Gautier V."/>
            <person name="Ament-Velasquez S.L."/>
            <person name="Kruys A."/>
            <person name="Hutchinson M.I."/>
            <person name="Powell A.J."/>
            <person name="Barry K."/>
            <person name="Miller A.N."/>
            <person name="Grigoriev I.V."/>
            <person name="Debuchy R."/>
            <person name="Gladieux P."/>
            <person name="Hiltunen Thoren M."/>
            <person name="Johannesson H."/>
        </authorList>
    </citation>
    <scope>NUCLEOTIDE SEQUENCE</scope>
    <source>
        <strain evidence="5">CBS 123565</strain>
    </source>
</reference>